<sequence length="52" mass="5492">MSEPDPLIDPTRDPNPGVADHAAPEGADIDPLIDLSRDPNPGVPNHAKPDED</sequence>
<keyword evidence="3" id="KW-1185">Reference proteome</keyword>
<dbReference type="Proteomes" id="UP000580474">
    <property type="component" value="Unassembled WGS sequence"/>
</dbReference>
<dbReference type="EMBL" id="JACHIV010000001">
    <property type="protein sequence ID" value="MBB5070364.1"/>
    <property type="molecule type" value="Genomic_DNA"/>
</dbReference>
<dbReference type="AlphaFoldDB" id="A0A840NFI8"/>
<evidence type="ECO:0000256" key="1">
    <source>
        <dbReference type="SAM" id="MobiDB-lite"/>
    </source>
</evidence>
<evidence type="ECO:0000313" key="3">
    <source>
        <dbReference type="Proteomes" id="UP000580474"/>
    </source>
</evidence>
<comment type="caution">
    <text evidence="2">The sequence shown here is derived from an EMBL/GenBank/DDBJ whole genome shotgun (WGS) entry which is preliminary data.</text>
</comment>
<evidence type="ECO:0000313" key="2">
    <source>
        <dbReference type="EMBL" id="MBB5070364.1"/>
    </source>
</evidence>
<dbReference type="RefSeq" id="WP_184486159.1">
    <property type="nucleotide sequence ID" value="NZ_JACHIV010000001.1"/>
</dbReference>
<name>A0A840NFI8_9PSEU</name>
<gene>
    <name evidence="2" type="ORF">BJ969_003452</name>
</gene>
<proteinExistence type="predicted"/>
<feature type="region of interest" description="Disordered" evidence="1">
    <location>
        <begin position="1"/>
        <end position="52"/>
    </location>
</feature>
<protein>
    <submittedName>
        <fullName evidence="2">Uncharacterized protein</fullName>
    </submittedName>
</protein>
<reference evidence="2 3" key="1">
    <citation type="submission" date="2020-08" db="EMBL/GenBank/DDBJ databases">
        <title>Sequencing the genomes of 1000 actinobacteria strains.</title>
        <authorList>
            <person name="Klenk H.-P."/>
        </authorList>
    </citation>
    <scope>NUCLEOTIDE SEQUENCE [LARGE SCALE GENOMIC DNA]</scope>
    <source>
        <strain evidence="2 3">DSM 45582</strain>
    </source>
</reference>
<organism evidence="2 3">
    <name type="scientific">Saccharopolyspora gloriosae</name>
    <dbReference type="NCBI Taxonomy" id="455344"/>
    <lineage>
        <taxon>Bacteria</taxon>
        <taxon>Bacillati</taxon>
        <taxon>Actinomycetota</taxon>
        <taxon>Actinomycetes</taxon>
        <taxon>Pseudonocardiales</taxon>
        <taxon>Pseudonocardiaceae</taxon>
        <taxon>Saccharopolyspora</taxon>
    </lineage>
</organism>
<accession>A0A840NFI8</accession>